<keyword evidence="11" id="KW-1185">Reference proteome</keyword>
<dbReference type="InterPro" id="IPR029063">
    <property type="entry name" value="SAM-dependent_MTases_sf"/>
</dbReference>
<dbReference type="GO" id="GO:0032259">
    <property type="term" value="P:methylation"/>
    <property type="evidence" value="ECO:0007669"/>
    <property type="project" value="UniProtKB-KW"/>
</dbReference>
<dbReference type="InterPro" id="IPR003245">
    <property type="entry name" value="Phytocyanin_dom"/>
</dbReference>
<evidence type="ECO:0000259" key="9">
    <source>
        <dbReference type="PROSITE" id="PS51485"/>
    </source>
</evidence>
<evidence type="ECO:0000259" key="8">
    <source>
        <dbReference type="PROSITE" id="PS50600"/>
    </source>
</evidence>
<dbReference type="InterPro" id="IPR038765">
    <property type="entry name" value="Papain-like_cys_pep_sf"/>
</dbReference>
<organism evidence="10 11">
    <name type="scientific">Mikania micrantha</name>
    <name type="common">bitter vine</name>
    <dbReference type="NCBI Taxonomy" id="192012"/>
    <lineage>
        <taxon>Eukaryota</taxon>
        <taxon>Viridiplantae</taxon>
        <taxon>Streptophyta</taxon>
        <taxon>Embryophyta</taxon>
        <taxon>Tracheophyta</taxon>
        <taxon>Spermatophyta</taxon>
        <taxon>Magnoliopsida</taxon>
        <taxon>eudicotyledons</taxon>
        <taxon>Gunneridae</taxon>
        <taxon>Pentapetalae</taxon>
        <taxon>asterids</taxon>
        <taxon>campanulids</taxon>
        <taxon>Asterales</taxon>
        <taxon>Asteraceae</taxon>
        <taxon>Asteroideae</taxon>
        <taxon>Heliantheae alliance</taxon>
        <taxon>Eupatorieae</taxon>
        <taxon>Mikania</taxon>
    </lineage>
</organism>
<dbReference type="PROSITE" id="PS50600">
    <property type="entry name" value="ULP_PROTEASE"/>
    <property type="match status" value="1"/>
</dbReference>
<dbReference type="InterPro" id="IPR043502">
    <property type="entry name" value="DNA/RNA_pol_sf"/>
</dbReference>
<dbReference type="InterPro" id="IPR031303">
    <property type="entry name" value="C5_meth_CS"/>
</dbReference>
<evidence type="ECO:0000313" key="11">
    <source>
        <dbReference type="Proteomes" id="UP000326396"/>
    </source>
</evidence>
<feature type="compositionally biased region" description="Polar residues" evidence="7">
    <location>
        <begin position="375"/>
        <end position="389"/>
    </location>
</feature>
<evidence type="ECO:0000256" key="1">
    <source>
        <dbReference type="ARBA" id="ARBA00005234"/>
    </source>
</evidence>
<sequence>MLVLNAICHYLQAKIETRVFDLGDCATMKGEEGHDYAGNKPSSHDKKRLYLIKEWDKLCKEYTVKKKRRRHDTVLAGPPGDVIPSKEYNNVPKDEYEVEKLIDICYSEHNGVSKHGLSQNDDVEAGMLGDVGIISVGLPCQGISGYNRHSNVKSPLEDEKNYQIVVFLGNVYFLKLKCILMKNVAGILRASQQSPISHLEIRSATLFRLCSASAPPSIPCRRSSIAVLIMALLAAFSSTDKTIHNSHNTSHHGYRCFDPISDRIYTARHVRFDEQVFPFSLPISPKPPLSTTEPYFSSYPAPVFTSTDAPVHPVPGPPPTVPASPTAPIPPAPSSPLKTYSRRPRGSTPIPKYDQFASAADSASRPRPANLRPNPKQSKPTTYTTSRGSPLTEPKTFAAANKDPHWQTAMAAEYSALLRNNTWTLVPRVPGTNVVACKWVYKIKTDQQGAIQRYKARLVAKGFSQQQGIDYHETCSPVVKPTTIRVVLSVAFSNKWSLRQLDVQNAFLHGDLKETVYLQQPPGFVDPQKPDHVCLLHKSLYGLKQAPRAWFQRLSTALISLGFHGSKTDSSLFVYAANGTILYMLVYVDDIILTGNNPHMIEQVVSSLGTTFAIQDMGPLSYFLGVEITANEQHLILSQQKYIRDLLHRAGLSDSKPVVSPLPSTTNLFLNDSPLFNDPTKYRQMVGALQYVTMTRPDISFAVNKVCQFMHLPTENHWSAVKRILRYLNGTSGHGLLINRDSNTLLHAYTDVSSPSQLNIFSDADWAGSVDDRRSTGGFAIFLGSNLVSWAARKQKTVSRSSTESEYKALADSVAELTWVQSLLRELRIPSASSPALWCDNLGATYLSANPVFHARTKHVEVDFHFVREKVASGQLTVQFISSTDQLADIFTKPLPSTRFLHLRTKLQALPLNEDDYLQVCRIPKRKDIWSKFRDLPGVVSDDANVVSRTSEPELMPSGKHWDVDENLFLPQPMLHPEQDTSLTIRENARMQGFPEYYSLSGRVKERCRQVGNAVAIPVGRALGYTLEMALQKLIGDEPLITLPPKSAHSTTLYDDDDVVDDMLVLNVNCYYLQAKIETHVKDLGNKSSSHDKKRMFYSTLMNDNALDFIISKVKVVQTQPGKLKSIPICDYYDMKYNIDYSTSSTTSADFMSAPSDSTEFASDIFIRNESADDFRDLIKEWDKLCKEYPVKKKRRCHDTMLAGPPVNTMEIVSVASGLSQNDDVEAGMLVSWTGYGPSDDTWEPIEELWIRSVSLSRSNQGMPLQKLIGDEPLITLPPKSTHSTTVDLLQSTLATKLDQAILTQSKGNELVLMNSLRISIWKFDMLSQGIFKYKKGSDSVLVVNEEAYHKCNKTDPQETINDDNPIFKFKTSGPFFFISGHDQKCENGEKLIIVVMAVRPHTPIVNSSVLAPPTPAPAPALKLAPSSVLQTTDGTTTHAPAPAPAHAISGLASNTGSVGLIISDQRSDTDMEEEKIRFKIRKKRDREKKGIEYDDSDDFVEKDVDNEDRVRKKGNLGFLDTESDEDETLINFKRKVEKKGSKGTERKEIRKSETKMKKDVDSMKKGKPNTKATMDKGKEKMYATDGEDAKSEKGKEETYATDTEDVKSEKGKKVIRKTNIKVDATDANVSKRWLVLNTRSSPAQLFRCVKLLRDNQKRGVMEMGFGSLLKFNMDCIPSKMAHFVVDRLKCKRMEIICRGGCLKITPQLIHKLLGLPIGGVKIQSIVPMEVLDESVGLWRRGYEGRLLATRQIVEKIESSEDENTFEFKMDFLVLFMTVLVECHKNGRVKEGILRYITSQTDFSKIDWCDYIFECLRSCKIGWARDDNSSPFNGPLTILTLIYVEGFECKGISVDKRIHPIEFWNKNRLKIREDWEMKHGGFGRGKINPSFVDEGSSGNRVEPYEKTELLKSVKKSLDVWENLKSVLEKDLKDLLARDKNNEDIQTVRACYESLLEKKPNWVRELDDGESEKDGAEKNELIDAFDRDKVVDLNITHPDVESDDNQFDGASWRLGVSDLTGASTGKNAKAVGPVDSTKTSNHLDITLETEQIVNQFCLSLLNEAPLQDVPAKKPNNHVSQNEENREAELQEPVHMKLNEQTYKELQHQAAPDLTEQTVNQFCLSLLNDPPDNDLTDKFDVVQKTVEATNIKNVEEITKDVEGNREEAGVNLNDEQSVALLNSGADGVDLHGPNWSLGVSQHFISQQENDVGTATQKVNDNEMELDQTTIDYCLQQLNENATNEVDQEGDVNMPLGNNENLENVNTNVEAGVTINEDPHTVGEGKWREVVDKFEANRKKPIRDKGVAEVNKSPYVIRGVDLNKDLTKEDESVLSYVLYADSSSKGLFPDGQTYDKGKHKETLKDASDHRKVVFASESGLKLEKCHFFTLRQSAVVSNQVIDAWVEVLNFEEKYRSPSSPYRLFCGSNVIIDWMLYQDDVDPNQRVDKFSTNMNGVIAGVTNDIPFAKDKADVNNLKMFDMVFFPILEFNHYYLLVFELKNCAISVIDNFHESIPLVGVKDSADFYLKDSPYKVKEMFVRYLEKIKHAKTDEIHATKIQKVQIPWATKTNAVDCGVFLMRHMEKFMGIHEPFNCGFSTNGKKKKCQLNTLRKKYLVHVIKSEINSLKNVVVDAAKNV</sequence>
<keyword evidence="2" id="KW-0489">Methyltransferase</keyword>
<dbReference type="GO" id="GO:0006508">
    <property type="term" value="P:proteolysis"/>
    <property type="evidence" value="ECO:0007669"/>
    <property type="project" value="UniProtKB-KW"/>
</dbReference>
<dbReference type="SUPFAM" id="SSF53335">
    <property type="entry name" value="S-adenosyl-L-methionine-dependent methyltransferases"/>
    <property type="match status" value="2"/>
</dbReference>
<evidence type="ECO:0000256" key="2">
    <source>
        <dbReference type="ARBA" id="ARBA00022603"/>
    </source>
</evidence>
<comment type="similarity">
    <text evidence="1">Belongs to the peptidase C48 family.</text>
</comment>
<dbReference type="CDD" id="cd09272">
    <property type="entry name" value="RNase_HI_RT_Ty1"/>
    <property type="match status" value="1"/>
</dbReference>
<dbReference type="Pfam" id="PF07727">
    <property type="entry name" value="RVT_2"/>
    <property type="match status" value="1"/>
</dbReference>
<dbReference type="Pfam" id="PF00145">
    <property type="entry name" value="DNA_methylase"/>
    <property type="match status" value="1"/>
</dbReference>
<dbReference type="Gene3D" id="2.60.40.420">
    <property type="entry name" value="Cupredoxins - blue copper proteins"/>
    <property type="match status" value="1"/>
</dbReference>
<dbReference type="PROSITE" id="PS51485">
    <property type="entry name" value="PHYTOCYANIN"/>
    <property type="match status" value="1"/>
</dbReference>
<evidence type="ECO:0000256" key="7">
    <source>
        <dbReference type="SAM" id="MobiDB-lite"/>
    </source>
</evidence>
<feature type="region of interest" description="Disordered" evidence="7">
    <location>
        <begin position="2067"/>
        <end position="2087"/>
    </location>
</feature>
<keyword evidence="4" id="KW-0808">Transferase</keyword>
<feature type="domain" description="Phytocyanin" evidence="9">
    <location>
        <begin position="1331"/>
        <end position="1398"/>
    </location>
</feature>
<dbReference type="Pfam" id="PF25597">
    <property type="entry name" value="SH3_retrovirus"/>
    <property type="match status" value="1"/>
</dbReference>
<name>A0A5N6MP96_9ASTR</name>
<feature type="region of interest" description="Disordered" evidence="7">
    <location>
        <begin position="309"/>
        <end position="394"/>
    </location>
</feature>
<dbReference type="Gene3D" id="3.40.50.150">
    <property type="entry name" value="Vaccinia Virus protein VP39"/>
    <property type="match status" value="4"/>
</dbReference>
<feature type="compositionally biased region" description="Basic and acidic residues" evidence="7">
    <location>
        <begin position="1539"/>
        <end position="1565"/>
    </location>
</feature>
<evidence type="ECO:0000256" key="5">
    <source>
        <dbReference type="ARBA" id="ARBA00022691"/>
    </source>
</evidence>
<keyword evidence="3" id="KW-0645">Protease</keyword>
<dbReference type="InterPro" id="IPR057670">
    <property type="entry name" value="SH3_retrovirus"/>
</dbReference>
<feature type="compositionally biased region" description="Low complexity" evidence="7">
    <location>
        <begin position="357"/>
        <end position="369"/>
    </location>
</feature>
<dbReference type="GO" id="GO:0009055">
    <property type="term" value="F:electron transfer activity"/>
    <property type="evidence" value="ECO:0007669"/>
    <property type="project" value="InterPro"/>
</dbReference>
<accession>A0A5N6MP96</accession>
<protein>
    <recommendedName>
        <fullName evidence="12">DNA (cytosine-5-)-methyltransferase</fullName>
    </recommendedName>
</protein>
<dbReference type="Gene3D" id="2.30.30.490">
    <property type="match status" value="1"/>
</dbReference>
<dbReference type="SUPFAM" id="SSF49503">
    <property type="entry name" value="Cupredoxins"/>
    <property type="match status" value="1"/>
</dbReference>
<dbReference type="InterPro" id="IPR003653">
    <property type="entry name" value="Peptidase_C48_C"/>
</dbReference>
<dbReference type="GO" id="GO:0008168">
    <property type="term" value="F:methyltransferase activity"/>
    <property type="evidence" value="ECO:0007669"/>
    <property type="project" value="UniProtKB-KW"/>
</dbReference>
<evidence type="ECO:0000313" key="10">
    <source>
        <dbReference type="EMBL" id="KAD3641993.1"/>
    </source>
</evidence>
<dbReference type="InterPro" id="IPR013103">
    <property type="entry name" value="RVT_2"/>
</dbReference>
<dbReference type="Gene3D" id="3.40.395.10">
    <property type="entry name" value="Adenoviral Proteinase, Chain A"/>
    <property type="match status" value="1"/>
</dbReference>
<gene>
    <name evidence="10" type="ORF">E3N88_31217</name>
</gene>
<keyword evidence="6" id="KW-0378">Hydrolase</keyword>
<dbReference type="GO" id="GO:0008234">
    <property type="term" value="F:cysteine-type peptidase activity"/>
    <property type="evidence" value="ECO:0007669"/>
    <property type="project" value="InterPro"/>
</dbReference>
<feature type="region of interest" description="Disordered" evidence="7">
    <location>
        <begin position="1538"/>
        <end position="1605"/>
    </location>
</feature>
<keyword evidence="5" id="KW-0949">S-adenosyl-L-methionine</keyword>
<dbReference type="InterPro" id="IPR001525">
    <property type="entry name" value="C5_MeTfrase"/>
</dbReference>
<feature type="domain" description="Ubiquitin-like protease family profile" evidence="8">
    <location>
        <begin position="2377"/>
        <end position="2582"/>
    </location>
</feature>
<reference evidence="10 11" key="1">
    <citation type="submission" date="2019-05" db="EMBL/GenBank/DDBJ databases">
        <title>Mikania micrantha, genome provides insights into the molecular mechanism of rapid growth.</title>
        <authorList>
            <person name="Liu B."/>
        </authorList>
    </citation>
    <scope>NUCLEOTIDE SEQUENCE [LARGE SCALE GENOMIC DNA]</scope>
    <source>
        <strain evidence="10">NLD-2019</strain>
        <tissue evidence="10">Leaf</tissue>
    </source>
</reference>
<evidence type="ECO:0000256" key="4">
    <source>
        <dbReference type="ARBA" id="ARBA00022679"/>
    </source>
</evidence>
<dbReference type="InterPro" id="IPR043151">
    <property type="entry name" value="BAH_sf"/>
</dbReference>
<evidence type="ECO:0000256" key="6">
    <source>
        <dbReference type="ARBA" id="ARBA00022801"/>
    </source>
</evidence>
<proteinExistence type="inferred from homology"/>
<dbReference type="PANTHER" id="PTHR11439:SF450">
    <property type="entry name" value="REVERSE TRANSCRIPTASE TY1_COPIA-TYPE DOMAIN-CONTAINING PROTEIN"/>
    <property type="match status" value="1"/>
</dbReference>
<dbReference type="InterPro" id="IPR008972">
    <property type="entry name" value="Cupredoxin"/>
</dbReference>
<dbReference type="PROSITE" id="PS00095">
    <property type="entry name" value="C5_MTASE_2"/>
    <property type="match status" value="1"/>
</dbReference>
<feature type="compositionally biased region" description="Pro residues" evidence="7">
    <location>
        <begin position="312"/>
        <end position="334"/>
    </location>
</feature>
<dbReference type="Proteomes" id="UP000326396">
    <property type="component" value="Linkage Group LG5"/>
</dbReference>
<comment type="caution">
    <text evidence="10">The sequence shown here is derived from an EMBL/GenBank/DDBJ whole genome shotgun (WGS) entry which is preliminary data.</text>
</comment>
<dbReference type="PANTHER" id="PTHR11439">
    <property type="entry name" value="GAG-POL-RELATED RETROTRANSPOSON"/>
    <property type="match status" value="1"/>
</dbReference>
<feature type="compositionally biased region" description="Basic and acidic residues" evidence="7">
    <location>
        <begin position="1574"/>
        <end position="1605"/>
    </location>
</feature>
<dbReference type="OrthoDB" id="1748551at2759"/>
<dbReference type="EMBL" id="SZYD01000015">
    <property type="protein sequence ID" value="KAD3641993.1"/>
    <property type="molecule type" value="Genomic_DNA"/>
</dbReference>
<evidence type="ECO:0008006" key="12">
    <source>
        <dbReference type="Google" id="ProtNLM"/>
    </source>
</evidence>
<dbReference type="SUPFAM" id="SSF56672">
    <property type="entry name" value="DNA/RNA polymerases"/>
    <property type="match status" value="1"/>
</dbReference>
<evidence type="ECO:0000256" key="3">
    <source>
        <dbReference type="ARBA" id="ARBA00022670"/>
    </source>
</evidence>
<dbReference type="Pfam" id="PF02298">
    <property type="entry name" value="Cu_bind_like"/>
    <property type="match status" value="1"/>
</dbReference>
<dbReference type="SUPFAM" id="SSF54001">
    <property type="entry name" value="Cysteine proteinases"/>
    <property type="match status" value="1"/>
</dbReference>